<sequence>MGPEAFARFAWQAGTVFALRSWDLTQNPAEASFRLSEMVIEKQRAFTEGAVAAWWEAMLGSRPDIVAAAALRPTRRQVSANHRSLTKIG</sequence>
<reference evidence="2" key="1">
    <citation type="journal article" date="2021" name="Syst. Appl. Microbiol.">
        <title>Roseomonas hellenica sp. nov., isolated from roots of wild-growing Alkanna tinctoria.</title>
        <authorList>
            <person name="Rat A."/>
            <person name="Naranjo H.D."/>
            <person name="Lebbe L."/>
            <person name="Cnockaert M."/>
            <person name="Krigas N."/>
            <person name="Grigoriadou K."/>
            <person name="Maloupa E."/>
            <person name="Willems A."/>
        </authorList>
    </citation>
    <scope>NUCLEOTIDE SEQUENCE [LARGE SCALE GENOMIC DNA]</scope>
    <source>
        <strain evidence="2">LMG 31523</strain>
    </source>
</reference>
<dbReference type="EMBL" id="JAAGBB010000033">
    <property type="protein sequence ID" value="MBR0667343.1"/>
    <property type="molecule type" value="Genomic_DNA"/>
</dbReference>
<proteinExistence type="predicted"/>
<evidence type="ECO:0000313" key="1">
    <source>
        <dbReference type="EMBL" id="MBR0667343.1"/>
    </source>
</evidence>
<organism evidence="1 2">
    <name type="scientific">Plastoroseomonas hellenica</name>
    <dbReference type="NCBI Taxonomy" id="2687306"/>
    <lineage>
        <taxon>Bacteria</taxon>
        <taxon>Pseudomonadati</taxon>
        <taxon>Pseudomonadota</taxon>
        <taxon>Alphaproteobacteria</taxon>
        <taxon>Acetobacterales</taxon>
        <taxon>Acetobacteraceae</taxon>
        <taxon>Plastoroseomonas</taxon>
    </lineage>
</organism>
<evidence type="ECO:0000313" key="2">
    <source>
        <dbReference type="Proteomes" id="UP001196870"/>
    </source>
</evidence>
<dbReference type="Proteomes" id="UP001196870">
    <property type="component" value="Unassembled WGS sequence"/>
</dbReference>
<name>A0ABS5F4G7_9PROT</name>
<protein>
    <submittedName>
        <fullName evidence="1">Uncharacterized protein</fullName>
    </submittedName>
</protein>
<comment type="caution">
    <text evidence="1">The sequence shown here is derived from an EMBL/GenBank/DDBJ whole genome shotgun (WGS) entry which is preliminary data.</text>
</comment>
<accession>A0ABS5F4G7</accession>
<gene>
    <name evidence="1" type="ORF">GXW71_23500</name>
</gene>
<keyword evidence="2" id="KW-1185">Reference proteome</keyword>
<dbReference type="RefSeq" id="WP_211855121.1">
    <property type="nucleotide sequence ID" value="NZ_JAAGBB010000033.1"/>
</dbReference>